<evidence type="ECO:0000313" key="2">
    <source>
        <dbReference type="EMBL" id="GAJ16905.1"/>
    </source>
</evidence>
<sequence>KEGNTGKEIIAAYVLGCEIGYRIGRGVNPIHYNLGWHTTGTEGIFGAT</sequence>
<dbReference type="Gene3D" id="1.10.4100.10">
    <property type="entry name" value="2-methylcitrate dehydratase PrpD"/>
    <property type="match status" value="1"/>
</dbReference>
<dbReference type="InterPro" id="IPR045336">
    <property type="entry name" value="MmgE_PrpD_N"/>
</dbReference>
<organism evidence="2">
    <name type="scientific">marine sediment metagenome</name>
    <dbReference type="NCBI Taxonomy" id="412755"/>
    <lineage>
        <taxon>unclassified sequences</taxon>
        <taxon>metagenomes</taxon>
        <taxon>ecological metagenomes</taxon>
    </lineage>
</organism>
<dbReference type="EMBL" id="BARW01042922">
    <property type="protein sequence ID" value="GAJ16905.1"/>
    <property type="molecule type" value="Genomic_DNA"/>
</dbReference>
<dbReference type="InterPro" id="IPR036148">
    <property type="entry name" value="MmgE/PrpD_sf"/>
</dbReference>
<protein>
    <recommendedName>
        <fullName evidence="1">MmgE/PrpD N-terminal domain-containing protein</fullName>
    </recommendedName>
</protein>
<dbReference type="Pfam" id="PF03972">
    <property type="entry name" value="MmgE_PrpD_N"/>
    <property type="match status" value="1"/>
</dbReference>
<feature type="domain" description="MmgE/PrpD N-terminal" evidence="1">
    <location>
        <begin position="3"/>
        <end position="48"/>
    </location>
</feature>
<dbReference type="InterPro" id="IPR042183">
    <property type="entry name" value="MmgE/PrpD_sf_1"/>
</dbReference>
<dbReference type="SUPFAM" id="SSF103378">
    <property type="entry name" value="2-methylcitrate dehydratase PrpD"/>
    <property type="match status" value="1"/>
</dbReference>
<reference evidence="2" key="1">
    <citation type="journal article" date="2014" name="Front. Microbiol.">
        <title>High frequency of phylogenetically diverse reductive dehalogenase-homologous genes in deep subseafloor sedimentary metagenomes.</title>
        <authorList>
            <person name="Kawai M."/>
            <person name="Futagami T."/>
            <person name="Toyoda A."/>
            <person name="Takaki Y."/>
            <person name="Nishi S."/>
            <person name="Hori S."/>
            <person name="Arai W."/>
            <person name="Tsubouchi T."/>
            <person name="Morono Y."/>
            <person name="Uchiyama I."/>
            <person name="Ito T."/>
            <person name="Fujiyama A."/>
            <person name="Inagaki F."/>
            <person name="Takami H."/>
        </authorList>
    </citation>
    <scope>NUCLEOTIDE SEQUENCE</scope>
    <source>
        <strain evidence="2">Expedition CK06-06</strain>
    </source>
</reference>
<feature type="non-terminal residue" evidence="2">
    <location>
        <position position="48"/>
    </location>
</feature>
<accession>X1VY25</accession>
<comment type="caution">
    <text evidence="2">The sequence shown here is derived from an EMBL/GenBank/DDBJ whole genome shotgun (WGS) entry which is preliminary data.</text>
</comment>
<gene>
    <name evidence="2" type="ORF">S12H4_63267</name>
</gene>
<feature type="non-terminal residue" evidence="2">
    <location>
        <position position="1"/>
    </location>
</feature>
<name>X1VY25_9ZZZZ</name>
<proteinExistence type="predicted"/>
<dbReference type="AlphaFoldDB" id="X1VY25"/>
<evidence type="ECO:0000259" key="1">
    <source>
        <dbReference type="Pfam" id="PF03972"/>
    </source>
</evidence>
<dbReference type="GO" id="GO:0016829">
    <property type="term" value="F:lyase activity"/>
    <property type="evidence" value="ECO:0007669"/>
    <property type="project" value="InterPro"/>
</dbReference>